<dbReference type="GO" id="GO:0005886">
    <property type="term" value="C:plasma membrane"/>
    <property type="evidence" value="ECO:0007669"/>
    <property type="project" value="UniProtKB-SubCell"/>
</dbReference>
<accession>A0AAJ5WXB4</accession>
<protein>
    <submittedName>
        <fullName evidence="10">Bestrophin family ion channel</fullName>
    </submittedName>
</protein>
<comment type="similarity">
    <text evidence="8">Belongs to the anion channel-forming bestrophin (TC 1.A.46) family.</text>
</comment>
<dbReference type="AlphaFoldDB" id="A0AAJ5WXB4"/>
<sequence>MHAGRRYSFQEIIRWTRRDIYVMIILSAIPTLLVALLGWHWLALPWVPIAMIGTATAFIVGFRNTQTYNRLWEARQIYGGIVNASRSWGMLVKDLVGTNQNRAAVPAASAWAADSEGMGNATAFDSAWSTHQQLIHRHIAWLTAMRFQLREPRTWETSRSKISNQEYGRRFQVAEWQGSLEAELQPLLSPADLAYILSKKNRATHLISLQSAQLRDLKAAGLIEPLNYVELEKLLVDLYDLQGRCERIKNFPYPRQFATISQLFTRLFISLVPFGVLNEFQKTGGWMILATIPFASVVGWIFLTMERIGENTENPFEGGANDVPITAMSRTIEIDLREMLGEKELPPGVGAQNNILL</sequence>
<evidence type="ECO:0000256" key="7">
    <source>
        <dbReference type="ARBA" id="ARBA00023136"/>
    </source>
</evidence>
<keyword evidence="2" id="KW-0813">Transport</keyword>
<dbReference type="EMBL" id="CP119311">
    <property type="protein sequence ID" value="WEK38262.1"/>
    <property type="molecule type" value="Genomic_DNA"/>
</dbReference>
<dbReference type="PANTHER" id="PTHR33281:SF19">
    <property type="entry name" value="VOLTAGE-DEPENDENT ANION CHANNEL-FORMING PROTEIN YNEE"/>
    <property type="match status" value="1"/>
</dbReference>
<evidence type="ECO:0000256" key="4">
    <source>
        <dbReference type="ARBA" id="ARBA00022692"/>
    </source>
</evidence>
<dbReference type="InterPro" id="IPR044669">
    <property type="entry name" value="YneE/VCCN1/2-like"/>
</dbReference>
<evidence type="ECO:0000256" key="6">
    <source>
        <dbReference type="ARBA" id="ARBA00023065"/>
    </source>
</evidence>
<dbReference type="PANTHER" id="PTHR33281">
    <property type="entry name" value="UPF0187 PROTEIN YNEE"/>
    <property type="match status" value="1"/>
</dbReference>
<keyword evidence="3" id="KW-1003">Cell membrane</keyword>
<evidence type="ECO:0000256" key="9">
    <source>
        <dbReference type="SAM" id="Phobius"/>
    </source>
</evidence>
<keyword evidence="6" id="KW-0406">Ion transport</keyword>
<dbReference type="Pfam" id="PF25539">
    <property type="entry name" value="Bestrophin_2"/>
    <property type="match status" value="1"/>
</dbReference>
<evidence type="ECO:0000256" key="2">
    <source>
        <dbReference type="ARBA" id="ARBA00022448"/>
    </source>
</evidence>
<evidence type="ECO:0000256" key="8">
    <source>
        <dbReference type="ARBA" id="ARBA00034708"/>
    </source>
</evidence>
<gene>
    <name evidence="10" type="ORF">P0Y53_12210</name>
</gene>
<evidence type="ECO:0000313" key="11">
    <source>
        <dbReference type="Proteomes" id="UP001220610"/>
    </source>
</evidence>
<evidence type="ECO:0000256" key="1">
    <source>
        <dbReference type="ARBA" id="ARBA00004651"/>
    </source>
</evidence>
<proteinExistence type="inferred from homology"/>
<name>A0AAJ5WXB4_9BACT</name>
<dbReference type="GO" id="GO:0005254">
    <property type="term" value="F:chloride channel activity"/>
    <property type="evidence" value="ECO:0007669"/>
    <property type="project" value="InterPro"/>
</dbReference>
<keyword evidence="4 9" id="KW-0812">Transmembrane</keyword>
<feature type="transmembrane region" description="Helical" evidence="9">
    <location>
        <begin position="45"/>
        <end position="62"/>
    </location>
</feature>
<reference evidence="10" key="1">
    <citation type="submission" date="2023-03" db="EMBL/GenBank/DDBJ databases">
        <title>Andean soil-derived lignocellulolytic bacterial consortium as a source of novel taxa and putative plastic-active enzymes.</title>
        <authorList>
            <person name="Diaz-Garcia L."/>
            <person name="Chuvochina M."/>
            <person name="Feuerriegel G."/>
            <person name="Bunk B."/>
            <person name="Sproer C."/>
            <person name="Streit W.R."/>
            <person name="Rodriguez L.M."/>
            <person name="Overmann J."/>
            <person name="Jimenez D.J."/>
        </authorList>
    </citation>
    <scope>NUCLEOTIDE SEQUENCE</scope>
    <source>
        <strain evidence="10">MAG 7</strain>
    </source>
</reference>
<dbReference type="Proteomes" id="UP001220610">
    <property type="component" value="Chromosome"/>
</dbReference>
<evidence type="ECO:0000256" key="5">
    <source>
        <dbReference type="ARBA" id="ARBA00022989"/>
    </source>
</evidence>
<evidence type="ECO:0000256" key="3">
    <source>
        <dbReference type="ARBA" id="ARBA00022475"/>
    </source>
</evidence>
<feature type="transmembrane region" description="Helical" evidence="9">
    <location>
        <begin position="20"/>
        <end position="39"/>
    </location>
</feature>
<feature type="transmembrane region" description="Helical" evidence="9">
    <location>
        <begin position="283"/>
        <end position="303"/>
    </location>
</feature>
<keyword evidence="5 9" id="KW-1133">Transmembrane helix</keyword>
<comment type="subcellular location">
    <subcellularLocation>
        <location evidence="1">Cell membrane</location>
        <topology evidence="1">Multi-pass membrane protein</topology>
    </subcellularLocation>
</comment>
<organism evidence="10 11">
    <name type="scientific">Candidatus Pseudobacter hemicellulosilyticus</name>
    <dbReference type="NCBI Taxonomy" id="3121375"/>
    <lineage>
        <taxon>Bacteria</taxon>
        <taxon>Pseudomonadati</taxon>
        <taxon>Bacteroidota</taxon>
        <taxon>Chitinophagia</taxon>
        <taxon>Chitinophagales</taxon>
        <taxon>Chitinophagaceae</taxon>
        <taxon>Pseudobacter</taxon>
    </lineage>
</organism>
<evidence type="ECO:0000313" key="10">
    <source>
        <dbReference type="EMBL" id="WEK38262.1"/>
    </source>
</evidence>
<keyword evidence="7 9" id="KW-0472">Membrane</keyword>
<feature type="transmembrane region" description="Helical" evidence="9">
    <location>
        <begin position="257"/>
        <end position="277"/>
    </location>
</feature>